<dbReference type="RefSeq" id="WP_172161148.1">
    <property type="nucleotide sequence ID" value="NZ_WOEZ01000030.1"/>
</dbReference>
<reference evidence="3 4" key="1">
    <citation type="submission" date="2019-11" db="EMBL/GenBank/DDBJ databases">
        <title>Metabolism of dissolved organic matter in forest soils.</title>
        <authorList>
            <person name="Cyle K.T."/>
            <person name="Wilhelm R.C."/>
            <person name="Martinez C.E."/>
        </authorList>
    </citation>
    <scope>NUCLEOTIDE SEQUENCE [LARGE SCALE GENOMIC DNA]</scope>
    <source>
        <strain evidence="3 4">5N</strain>
    </source>
</reference>
<protein>
    <submittedName>
        <fullName evidence="3">Phosphatase PAP2 family protein</fullName>
    </submittedName>
</protein>
<sequence length="220" mass="23781">MRYLRTTLLRRLAAPGVRRCIAAAALGVASASAQAGGGPLGIDHELAFDQSGIWGRNYQLGLEYAVVAVELGGALWLGNDNELGHTFWQAMDASAISAVAAEGMKYAFGRARPSSGLGPNKWFQGSCCQSFPSGEVALQASFVTPFIVNYGRRDPWVWALEILPLYDGVARMKSQAHWQTDVLASWALGTAVGYWSTTRDTPIFVQLLPHGLSVGFSKRF</sequence>
<keyword evidence="4" id="KW-1185">Reference proteome</keyword>
<keyword evidence="1" id="KW-0732">Signal</keyword>
<proteinExistence type="predicted"/>
<accession>A0A972SJZ6</accession>
<dbReference type="InterPro" id="IPR000326">
    <property type="entry name" value="PAP2/HPO"/>
</dbReference>
<name>A0A972SJZ6_9BURK</name>
<feature type="chain" id="PRO_5036776540" evidence="1">
    <location>
        <begin position="36"/>
        <end position="220"/>
    </location>
</feature>
<dbReference type="Proteomes" id="UP000655523">
    <property type="component" value="Unassembled WGS sequence"/>
</dbReference>
<organism evidence="3 4">
    <name type="scientific">Paraburkholderia elongata</name>
    <dbReference type="NCBI Taxonomy" id="2675747"/>
    <lineage>
        <taxon>Bacteria</taxon>
        <taxon>Pseudomonadati</taxon>
        <taxon>Pseudomonadota</taxon>
        <taxon>Betaproteobacteria</taxon>
        <taxon>Burkholderiales</taxon>
        <taxon>Burkholderiaceae</taxon>
        <taxon>Paraburkholderia</taxon>
    </lineage>
</organism>
<dbReference type="EMBL" id="WOEZ01000030">
    <property type="protein sequence ID" value="NPT54030.1"/>
    <property type="molecule type" value="Genomic_DNA"/>
</dbReference>
<dbReference type="InterPro" id="IPR036938">
    <property type="entry name" value="PAP2/HPO_sf"/>
</dbReference>
<evidence type="ECO:0000256" key="1">
    <source>
        <dbReference type="SAM" id="SignalP"/>
    </source>
</evidence>
<feature type="domain" description="Phosphatidic acid phosphatase type 2/haloperoxidase" evidence="2">
    <location>
        <begin position="95"/>
        <end position="197"/>
    </location>
</feature>
<dbReference type="AlphaFoldDB" id="A0A972SJZ6"/>
<dbReference type="Pfam" id="PF01569">
    <property type="entry name" value="PAP2"/>
    <property type="match status" value="1"/>
</dbReference>
<gene>
    <name evidence="3" type="ORF">GNZ13_05260</name>
</gene>
<evidence type="ECO:0000313" key="3">
    <source>
        <dbReference type="EMBL" id="NPT54030.1"/>
    </source>
</evidence>
<evidence type="ECO:0000259" key="2">
    <source>
        <dbReference type="Pfam" id="PF01569"/>
    </source>
</evidence>
<evidence type="ECO:0000313" key="4">
    <source>
        <dbReference type="Proteomes" id="UP000655523"/>
    </source>
</evidence>
<comment type="caution">
    <text evidence="3">The sequence shown here is derived from an EMBL/GenBank/DDBJ whole genome shotgun (WGS) entry which is preliminary data.</text>
</comment>
<dbReference type="Gene3D" id="1.20.144.10">
    <property type="entry name" value="Phosphatidic acid phosphatase type 2/haloperoxidase"/>
    <property type="match status" value="1"/>
</dbReference>
<dbReference type="SUPFAM" id="SSF48317">
    <property type="entry name" value="Acid phosphatase/Vanadium-dependent haloperoxidase"/>
    <property type="match status" value="1"/>
</dbReference>
<feature type="signal peptide" evidence="1">
    <location>
        <begin position="1"/>
        <end position="35"/>
    </location>
</feature>